<dbReference type="PANTHER" id="PTHR38111">
    <property type="entry name" value="ZN(2)-C6 FUNGAL-TYPE DOMAIN-CONTAINING PROTEIN-RELATED"/>
    <property type="match status" value="1"/>
</dbReference>
<dbReference type="Proteomes" id="UP000824596">
    <property type="component" value="Unassembled WGS sequence"/>
</dbReference>
<dbReference type="PROSITE" id="PS50048">
    <property type="entry name" value="ZN2_CY6_FUNGAL_2"/>
    <property type="match status" value="1"/>
</dbReference>
<dbReference type="GeneID" id="68358268"/>
<evidence type="ECO:0000256" key="1">
    <source>
        <dbReference type="ARBA" id="ARBA00023242"/>
    </source>
</evidence>
<dbReference type="SUPFAM" id="SSF57701">
    <property type="entry name" value="Zn2/Cys6 DNA-binding domain"/>
    <property type="match status" value="1"/>
</dbReference>
<dbReference type="EMBL" id="JAIZPD010000011">
    <property type="protein sequence ID" value="KAH0960118.1"/>
    <property type="molecule type" value="Genomic_DNA"/>
</dbReference>
<comment type="caution">
    <text evidence="4">The sequence shown here is derived from an EMBL/GenBank/DDBJ whole genome shotgun (WGS) entry which is preliminary data.</text>
</comment>
<dbReference type="SMART" id="SM00066">
    <property type="entry name" value="GAL4"/>
    <property type="match status" value="1"/>
</dbReference>
<gene>
    <name evidence="4" type="ORF">HRG_09139</name>
</gene>
<dbReference type="OrthoDB" id="4314040at2759"/>
<dbReference type="InterPro" id="IPR053178">
    <property type="entry name" value="Osmoadaptation_assoc"/>
</dbReference>
<dbReference type="Pfam" id="PF00172">
    <property type="entry name" value="Zn_clus"/>
    <property type="match status" value="1"/>
</dbReference>
<dbReference type="GO" id="GO:0008270">
    <property type="term" value="F:zinc ion binding"/>
    <property type="evidence" value="ECO:0007669"/>
    <property type="project" value="InterPro"/>
</dbReference>
<dbReference type="InterPro" id="IPR036864">
    <property type="entry name" value="Zn2-C6_fun-type_DNA-bd_sf"/>
</dbReference>
<keyword evidence="5" id="KW-1185">Reference proteome</keyword>
<keyword evidence="1" id="KW-0539">Nucleus</keyword>
<dbReference type="AlphaFoldDB" id="A0A9P8MPX4"/>
<protein>
    <submittedName>
        <fullName evidence="4">Fungal zn(2)-Cys(6) binuclear cluster domain-containing protein</fullName>
    </submittedName>
</protein>
<feature type="region of interest" description="Disordered" evidence="2">
    <location>
        <begin position="72"/>
        <end position="93"/>
    </location>
</feature>
<dbReference type="PANTHER" id="PTHR38111:SF11">
    <property type="entry name" value="TRANSCRIPTION FACTOR DOMAIN-CONTAINING PROTEIN-RELATED"/>
    <property type="match status" value="1"/>
</dbReference>
<dbReference type="RefSeq" id="XP_044717631.1">
    <property type="nucleotide sequence ID" value="XM_044867610.1"/>
</dbReference>
<evidence type="ECO:0000259" key="3">
    <source>
        <dbReference type="PROSITE" id="PS50048"/>
    </source>
</evidence>
<reference evidence="4" key="1">
    <citation type="submission" date="2021-09" db="EMBL/GenBank/DDBJ databases">
        <title>A high-quality genome of the endoparasitic fungus Hirsutella rhossiliensis with a comparison of Hirsutella genomes reveals transposable elements contributing to genome size variation.</title>
        <authorList>
            <person name="Lin R."/>
            <person name="Jiao Y."/>
            <person name="Sun X."/>
            <person name="Ling J."/>
            <person name="Xie B."/>
            <person name="Cheng X."/>
        </authorList>
    </citation>
    <scope>NUCLEOTIDE SEQUENCE</scope>
    <source>
        <strain evidence="4">HR02</strain>
    </source>
</reference>
<evidence type="ECO:0000313" key="4">
    <source>
        <dbReference type="EMBL" id="KAH0960118.1"/>
    </source>
</evidence>
<proteinExistence type="predicted"/>
<evidence type="ECO:0000313" key="5">
    <source>
        <dbReference type="Proteomes" id="UP000824596"/>
    </source>
</evidence>
<organism evidence="4 5">
    <name type="scientific">Hirsutella rhossiliensis</name>
    <dbReference type="NCBI Taxonomy" id="111463"/>
    <lineage>
        <taxon>Eukaryota</taxon>
        <taxon>Fungi</taxon>
        <taxon>Dikarya</taxon>
        <taxon>Ascomycota</taxon>
        <taxon>Pezizomycotina</taxon>
        <taxon>Sordariomycetes</taxon>
        <taxon>Hypocreomycetidae</taxon>
        <taxon>Hypocreales</taxon>
        <taxon>Ophiocordycipitaceae</taxon>
        <taxon>Hirsutella</taxon>
    </lineage>
</organism>
<evidence type="ECO:0000256" key="2">
    <source>
        <dbReference type="SAM" id="MobiDB-lite"/>
    </source>
</evidence>
<dbReference type="GO" id="GO:0000981">
    <property type="term" value="F:DNA-binding transcription factor activity, RNA polymerase II-specific"/>
    <property type="evidence" value="ECO:0007669"/>
    <property type="project" value="InterPro"/>
</dbReference>
<dbReference type="CDD" id="cd00067">
    <property type="entry name" value="GAL4"/>
    <property type="match status" value="1"/>
</dbReference>
<accession>A0A9P8MPX4</accession>
<dbReference type="Gene3D" id="4.10.240.10">
    <property type="entry name" value="Zn(2)-C6 fungal-type DNA-binding domain"/>
    <property type="match status" value="1"/>
</dbReference>
<sequence length="238" mass="25401">MPGVPSYRGCEACRRQKKKCDQARPACSRCARLKIPCIGCGQQRFKFKDETKALRAANAPPSDFAAAAAAASSPAPGIHGSPPPSRPLSNQTTRTSGAIVSVLQISDPRYDLFAFGPFIKDIPSRLGTHAALDASADALASAFSCVHTRCITPESLAKYARALRSVQNSLQSPATAYSEQTLCAIYFIMLCQGWIANDDNPFPGHGPAMAHLLNVIVSNNWHNAFNSAILITISVSVV</sequence>
<dbReference type="PROSITE" id="PS00463">
    <property type="entry name" value="ZN2_CY6_FUNGAL_1"/>
    <property type="match status" value="1"/>
</dbReference>
<name>A0A9P8MPX4_9HYPO</name>
<feature type="domain" description="Zn(2)-C6 fungal-type" evidence="3">
    <location>
        <begin position="9"/>
        <end position="37"/>
    </location>
</feature>
<dbReference type="InterPro" id="IPR001138">
    <property type="entry name" value="Zn2Cys6_DnaBD"/>
</dbReference>